<gene>
    <name evidence="1" type="primary">Thap12-L17</name>
    <name evidence="1" type="ORF">Hamer_G000243</name>
</gene>
<evidence type="ECO:0000313" key="1">
    <source>
        <dbReference type="EMBL" id="KAG7177024.1"/>
    </source>
</evidence>
<dbReference type="PANTHER" id="PTHR46289:SF14">
    <property type="entry name" value="DUF4371 DOMAIN-CONTAINING PROTEIN"/>
    <property type="match status" value="1"/>
</dbReference>
<name>A0A8J5ND00_HOMAM</name>
<organism evidence="1 2">
    <name type="scientific">Homarus americanus</name>
    <name type="common">American lobster</name>
    <dbReference type="NCBI Taxonomy" id="6706"/>
    <lineage>
        <taxon>Eukaryota</taxon>
        <taxon>Metazoa</taxon>
        <taxon>Ecdysozoa</taxon>
        <taxon>Arthropoda</taxon>
        <taxon>Crustacea</taxon>
        <taxon>Multicrustacea</taxon>
        <taxon>Malacostraca</taxon>
        <taxon>Eumalacostraca</taxon>
        <taxon>Eucarida</taxon>
        <taxon>Decapoda</taxon>
        <taxon>Pleocyemata</taxon>
        <taxon>Astacidea</taxon>
        <taxon>Nephropoidea</taxon>
        <taxon>Nephropidae</taxon>
        <taxon>Homarus</taxon>
    </lineage>
</organism>
<reference evidence="1" key="1">
    <citation type="journal article" date="2021" name="Sci. Adv.">
        <title>The American lobster genome reveals insights on longevity, neural, and immune adaptations.</title>
        <authorList>
            <person name="Polinski J.M."/>
            <person name="Zimin A.V."/>
            <person name="Clark K.F."/>
            <person name="Kohn A.B."/>
            <person name="Sadowski N."/>
            <person name="Timp W."/>
            <person name="Ptitsyn A."/>
            <person name="Khanna P."/>
            <person name="Romanova D.Y."/>
            <person name="Williams P."/>
            <person name="Greenwood S.J."/>
            <person name="Moroz L.L."/>
            <person name="Walt D.R."/>
            <person name="Bodnar A.G."/>
        </authorList>
    </citation>
    <scope>NUCLEOTIDE SEQUENCE</scope>
    <source>
        <strain evidence="1">GMGI-L3</strain>
    </source>
</reference>
<dbReference type="Proteomes" id="UP000747542">
    <property type="component" value="Unassembled WGS sequence"/>
</dbReference>
<keyword evidence="2" id="KW-1185">Reference proteome</keyword>
<proteinExistence type="predicted"/>
<accession>A0A8J5ND00</accession>
<protein>
    <submittedName>
        <fullName evidence="1">Putative 52 kDa repressor of the inhibitor of the protein kinase-like 17</fullName>
    </submittedName>
</protein>
<dbReference type="AlphaFoldDB" id="A0A8J5ND00"/>
<evidence type="ECO:0000313" key="2">
    <source>
        <dbReference type="Proteomes" id="UP000747542"/>
    </source>
</evidence>
<dbReference type="PANTHER" id="PTHR46289">
    <property type="entry name" value="52 KDA REPRESSOR OF THE INHIBITOR OF THE PROTEIN KINASE-LIKE PROTEIN-RELATED"/>
    <property type="match status" value="1"/>
</dbReference>
<sequence length="122" mass="13563">MEDIVQGDPGSWCTDSLTDAQALLLAITSTDFIVSLVITNNAIDYLKGVTTSHQAQAKDIVEANREVNGMKAALQDPRNNRDDHYTKWFRQAEQVCAAVGVTPSMSRLCKRQRHRDNKSATK</sequence>
<dbReference type="InterPro" id="IPR052958">
    <property type="entry name" value="IFN-induced_PKR_regulator"/>
</dbReference>
<comment type="caution">
    <text evidence="1">The sequence shown here is derived from an EMBL/GenBank/DDBJ whole genome shotgun (WGS) entry which is preliminary data.</text>
</comment>
<dbReference type="EMBL" id="JAHLQT010002534">
    <property type="protein sequence ID" value="KAG7177024.1"/>
    <property type="molecule type" value="Genomic_DNA"/>
</dbReference>